<dbReference type="Pfam" id="PF02878">
    <property type="entry name" value="PGM_PMM_I"/>
    <property type="match status" value="1"/>
</dbReference>
<evidence type="ECO:0000259" key="8">
    <source>
        <dbReference type="Pfam" id="PF02878"/>
    </source>
</evidence>
<keyword evidence="3" id="KW-0597">Phosphoprotein</keyword>
<evidence type="ECO:0000259" key="10">
    <source>
        <dbReference type="Pfam" id="PF02880"/>
    </source>
</evidence>
<evidence type="ECO:0000256" key="6">
    <source>
        <dbReference type="ARBA" id="ARBA00023235"/>
    </source>
</evidence>
<dbReference type="InterPro" id="IPR005846">
    <property type="entry name" value="A-D-PHexomutase_a/b/a-III"/>
</dbReference>
<dbReference type="PRINTS" id="PR00509">
    <property type="entry name" value="PGMPMM"/>
</dbReference>
<dbReference type="Proteomes" id="UP000240535">
    <property type="component" value="Unassembled WGS sequence"/>
</dbReference>
<dbReference type="InterPro" id="IPR005845">
    <property type="entry name" value="A-D-PHexomutase_a/b/a-II"/>
</dbReference>
<evidence type="ECO:0000313" key="12">
    <source>
        <dbReference type="Proteomes" id="UP000240535"/>
    </source>
</evidence>
<evidence type="ECO:0000256" key="3">
    <source>
        <dbReference type="ARBA" id="ARBA00022553"/>
    </source>
</evidence>
<dbReference type="Gene3D" id="3.30.310.50">
    <property type="entry name" value="Alpha-D-phosphohexomutase, C-terminal domain"/>
    <property type="match status" value="1"/>
</dbReference>
<feature type="domain" description="Alpha-D-phosphohexomutase alpha/beta/alpha" evidence="10">
    <location>
        <begin position="256"/>
        <end position="358"/>
    </location>
</feature>
<dbReference type="GO" id="GO:0016868">
    <property type="term" value="F:intramolecular phosphotransferase activity"/>
    <property type="evidence" value="ECO:0007669"/>
    <property type="project" value="InterPro"/>
</dbReference>
<comment type="cofactor">
    <cofactor evidence="1">
        <name>Mg(2+)</name>
        <dbReference type="ChEBI" id="CHEBI:18420"/>
    </cofactor>
</comment>
<dbReference type="OrthoDB" id="9803322at2"/>
<dbReference type="PANTHER" id="PTHR43771">
    <property type="entry name" value="PHOSPHOMANNOMUTASE"/>
    <property type="match status" value="1"/>
</dbReference>
<sequence length="455" mass="51944">MFGHIFREYDIRGIFERDLNEISTKAIGYALGLEMKKRGVESVSVGYDARLSADMLFKYLASGLNKANLQVFDIGLVPTPVGYFSTFTDNFDANIMITGSHNPKDYNGFKITIYKDSYFGQDLQELKVKVSEILYNKVDIENNFKAIKSDILSKYIDYISKKFEHLKGMKCRIISDCANGTAGVVLQKLKENLKLDMEILYSNPDGNFPNHHPDPSIEDNLKDIKNYLLKDFDIGFGFDGDSDRIAVVTKKRNIKGDELAYLYALNMDNPKIMGEVKFSQNIYEAINKIGSTYMGKTGHSNIKKAMKEQGIDLGAEVSGHIFFKERYLGFDDAIYAMLRMLELIYKGIDLDKELEKLPKVFSTDEIKIEVSEENKFDIVNKFIKFLKENSGDFDEILSMSEIDGIRVHFKDGWALLRASNTTPVLVARFEANSKKYMQELKNKFTNTVEKIKNIT</sequence>
<evidence type="ECO:0000256" key="5">
    <source>
        <dbReference type="ARBA" id="ARBA00022842"/>
    </source>
</evidence>
<dbReference type="RefSeq" id="WP_106870420.1">
    <property type="nucleotide sequence ID" value="NZ_CP053841.1"/>
</dbReference>
<dbReference type="Pfam" id="PF02879">
    <property type="entry name" value="PGM_PMM_II"/>
    <property type="match status" value="1"/>
</dbReference>
<evidence type="ECO:0000313" key="11">
    <source>
        <dbReference type="EMBL" id="PSM52684.1"/>
    </source>
</evidence>
<gene>
    <name evidence="11" type="ORF">CQ405_02840</name>
</gene>
<dbReference type="Pfam" id="PF00408">
    <property type="entry name" value="PGM_PMM_IV"/>
    <property type="match status" value="1"/>
</dbReference>
<keyword evidence="12" id="KW-1185">Reference proteome</keyword>
<dbReference type="GO" id="GO:0005975">
    <property type="term" value="P:carbohydrate metabolic process"/>
    <property type="evidence" value="ECO:0007669"/>
    <property type="project" value="InterPro"/>
</dbReference>
<evidence type="ECO:0000256" key="1">
    <source>
        <dbReference type="ARBA" id="ARBA00001946"/>
    </source>
</evidence>
<proteinExistence type="inferred from homology"/>
<evidence type="ECO:0000259" key="7">
    <source>
        <dbReference type="Pfam" id="PF00408"/>
    </source>
</evidence>
<dbReference type="SUPFAM" id="SSF53738">
    <property type="entry name" value="Phosphoglucomutase, first 3 domains"/>
    <property type="match status" value="3"/>
</dbReference>
<reference evidence="12" key="1">
    <citation type="submission" date="2017-10" db="EMBL/GenBank/DDBJ databases">
        <title>Campylobacter species from seals.</title>
        <authorList>
            <person name="Gilbert M.J."/>
            <person name="Zomer A.L."/>
            <person name="Timmerman A.J."/>
            <person name="Duim B."/>
            <person name="Wagenaar J.A."/>
        </authorList>
    </citation>
    <scope>NUCLEOTIDE SEQUENCE [LARGE SCALE GENOMIC DNA]</scope>
    <source>
        <strain evidence="12">17S00004-5</strain>
    </source>
</reference>
<dbReference type="Pfam" id="PF02880">
    <property type="entry name" value="PGM_PMM_III"/>
    <property type="match status" value="1"/>
</dbReference>
<comment type="similarity">
    <text evidence="2">Belongs to the phosphohexose mutase family.</text>
</comment>
<dbReference type="AlphaFoldDB" id="A0A2P8R2E8"/>
<dbReference type="InterPro" id="IPR005844">
    <property type="entry name" value="A-D-PHexomutase_a/b/a-I"/>
</dbReference>
<protein>
    <submittedName>
        <fullName evidence="11">Phospho-sugar mutase</fullName>
    </submittedName>
</protein>
<evidence type="ECO:0000256" key="2">
    <source>
        <dbReference type="ARBA" id="ARBA00010231"/>
    </source>
</evidence>
<dbReference type="InterPro" id="IPR005841">
    <property type="entry name" value="Alpha-D-phosphohexomutase_SF"/>
</dbReference>
<keyword evidence="4" id="KW-0479">Metal-binding</keyword>
<dbReference type="CDD" id="cd03089">
    <property type="entry name" value="PMM_PGM"/>
    <property type="match status" value="1"/>
</dbReference>
<dbReference type="Gene3D" id="3.40.120.10">
    <property type="entry name" value="Alpha-D-Glucose-1,6-Bisphosphate, subunit A, domain 3"/>
    <property type="match status" value="3"/>
</dbReference>
<feature type="domain" description="Alpha-D-phosphohexomutase alpha/beta/alpha" evidence="9">
    <location>
        <begin position="154"/>
        <end position="251"/>
    </location>
</feature>
<name>A0A2P8R2E8_9BACT</name>
<dbReference type="SUPFAM" id="SSF55957">
    <property type="entry name" value="Phosphoglucomutase, C-terminal domain"/>
    <property type="match status" value="1"/>
</dbReference>
<evidence type="ECO:0000259" key="9">
    <source>
        <dbReference type="Pfam" id="PF02879"/>
    </source>
</evidence>
<dbReference type="InterPro" id="IPR016055">
    <property type="entry name" value="A-D-PHexomutase_a/b/a-I/II/III"/>
</dbReference>
<dbReference type="EMBL" id="PDHH01000002">
    <property type="protein sequence ID" value="PSM52684.1"/>
    <property type="molecule type" value="Genomic_DNA"/>
</dbReference>
<dbReference type="InterPro" id="IPR036900">
    <property type="entry name" value="A-D-PHexomutase_C_sf"/>
</dbReference>
<feature type="domain" description="Alpha-D-phosphohexomutase C-terminal" evidence="7">
    <location>
        <begin position="365"/>
        <end position="445"/>
    </location>
</feature>
<accession>A0A2P8R2E8</accession>
<dbReference type="InterPro" id="IPR005843">
    <property type="entry name" value="A-D-PHexomutase_C"/>
</dbReference>
<feature type="domain" description="Alpha-D-phosphohexomutase alpha/beta/alpha" evidence="8">
    <location>
        <begin position="5"/>
        <end position="113"/>
    </location>
</feature>
<keyword evidence="5" id="KW-0460">Magnesium</keyword>
<dbReference type="GO" id="GO:0046872">
    <property type="term" value="F:metal ion binding"/>
    <property type="evidence" value="ECO:0007669"/>
    <property type="project" value="UniProtKB-KW"/>
</dbReference>
<dbReference type="PANTHER" id="PTHR43771:SF2">
    <property type="entry name" value="PHOSPHOMANNOMUTASE_PHOSPHOGLUCOMUTASE"/>
    <property type="match status" value="1"/>
</dbReference>
<comment type="caution">
    <text evidence="11">The sequence shown here is derived from an EMBL/GenBank/DDBJ whole genome shotgun (WGS) entry which is preliminary data.</text>
</comment>
<evidence type="ECO:0000256" key="4">
    <source>
        <dbReference type="ARBA" id="ARBA00022723"/>
    </source>
</evidence>
<keyword evidence="6" id="KW-0413">Isomerase</keyword>
<organism evidence="11 12">
    <name type="scientific">Campylobacter blaseri</name>
    <dbReference type="NCBI Taxonomy" id="2042961"/>
    <lineage>
        <taxon>Bacteria</taxon>
        <taxon>Pseudomonadati</taxon>
        <taxon>Campylobacterota</taxon>
        <taxon>Epsilonproteobacteria</taxon>
        <taxon>Campylobacterales</taxon>
        <taxon>Campylobacteraceae</taxon>
        <taxon>Campylobacter</taxon>
    </lineage>
</organism>